<dbReference type="AlphaFoldDB" id="A0A443PVW8"/>
<evidence type="ECO:0000256" key="1">
    <source>
        <dbReference type="ARBA" id="ARBA00001947"/>
    </source>
</evidence>
<accession>A0A443PVW8</accession>
<evidence type="ECO:0000256" key="3">
    <source>
        <dbReference type="ARBA" id="ARBA00022723"/>
    </source>
</evidence>
<dbReference type="InterPro" id="IPR009080">
    <property type="entry name" value="tRNAsynth_Ia_anticodon-bd"/>
</dbReference>
<feature type="domain" description="tRNA synthetases class I catalytic" evidence="7">
    <location>
        <begin position="1"/>
        <end position="28"/>
    </location>
</feature>
<keyword evidence="5" id="KW-0862">Zinc</keyword>
<dbReference type="InterPro" id="IPR024909">
    <property type="entry name" value="Cys-tRNA/MSH_ligase"/>
</dbReference>
<dbReference type="Pfam" id="PF01406">
    <property type="entry name" value="tRNA-synt_1e"/>
    <property type="match status" value="2"/>
</dbReference>
<evidence type="ECO:0000313" key="8">
    <source>
        <dbReference type="EMBL" id="RWR94917.1"/>
    </source>
</evidence>
<protein>
    <submittedName>
        <fullName evidence="8">Aminoacyl-tRNA synthetase, class 1a, anticodon-binding protein</fullName>
    </submittedName>
</protein>
<dbReference type="SUPFAM" id="SSF52374">
    <property type="entry name" value="Nucleotidylyl transferase"/>
    <property type="match status" value="2"/>
</dbReference>
<dbReference type="PANTHER" id="PTHR10890:SF25">
    <property type="entry name" value="CYSTEINE--TRNA LIGASE, CHLOROPLASTIC_MITOCHONDRIAL"/>
    <property type="match status" value="1"/>
</dbReference>
<dbReference type="InterPro" id="IPR032678">
    <property type="entry name" value="tRNA-synt_1_cat_dom"/>
</dbReference>
<dbReference type="InterPro" id="IPR014729">
    <property type="entry name" value="Rossmann-like_a/b/a_fold"/>
</dbReference>
<dbReference type="STRING" id="337451.A0A443PVW8"/>
<dbReference type="GO" id="GO:0046872">
    <property type="term" value="F:metal ion binding"/>
    <property type="evidence" value="ECO:0007669"/>
    <property type="project" value="UniProtKB-KW"/>
</dbReference>
<reference evidence="8 9" key="1">
    <citation type="journal article" date="2019" name="Nat. Plants">
        <title>Stout camphor tree genome fills gaps in understanding of flowering plant genome evolution.</title>
        <authorList>
            <person name="Chaw S.M."/>
            <person name="Liu Y.C."/>
            <person name="Wu Y.W."/>
            <person name="Wang H.Y."/>
            <person name="Lin C.I."/>
            <person name="Wu C.S."/>
            <person name="Ke H.M."/>
            <person name="Chang L.Y."/>
            <person name="Hsu C.Y."/>
            <person name="Yang H.T."/>
            <person name="Sudianto E."/>
            <person name="Hsu M.H."/>
            <person name="Wu K.P."/>
            <person name="Wang L.N."/>
            <person name="Leebens-Mack J.H."/>
            <person name="Tsai I.J."/>
        </authorList>
    </citation>
    <scope>NUCLEOTIDE SEQUENCE [LARGE SCALE GENOMIC DNA]</scope>
    <source>
        <strain evidence="9">cv. Chaw 1501</strain>
        <tissue evidence="8">Young leaves</tissue>
    </source>
</reference>
<evidence type="ECO:0000313" key="9">
    <source>
        <dbReference type="Proteomes" id="UP000283530"/>
    </source>
</evidence>
<keyword evidence="2" id="KW-0436">Ligase</keyword>
<keyword evidence="8" id="KW-0030">Aminoacyl-tRNA synthetase</keyword>
<keyword evidence="6" id="KW-0067">ATP-binding</keyword>
<sequence length="249" mass="28617">MYVCGVTAYDLSHIGHARVYVAFDVLYRSDPSRFLNERLLWASRNAWRLDELGLNLLNFLNDSWLLAVHFNELVLFAMNILRYLKHVGYEVCYVRNFPDVDDKIITRANQLEEDPIKLSSRYCEEFLSNMAYLHCLPPFVEPRITDRICQIIDMIKQVGRKEALKKEISNALSILGLMPSSYSQRAGLTEDLVLQKIEERTLARKNKEYNKSDGIRKELAAVGIALMDGLDGISRRPSVPLELQECVSS</sequence>
<evidence type="ECO:0000256" key="4">
    <source>
        <dbReference type="ARBA" id="ARBA00022741"/>
    </source>
</evidence>
<evidence type="ECO:0000256" key="5">
    <source>
        <dbReference type="ARBA" id="ARBA00022833"/>
    </source>
</evidence>
<keyword evidence="3" id="KW-0479">Metal-binding</keyword>
<dbReference type="EMBL" id="QPKB01000011">
    <property type="protein sequence ID" value="RWR94917.1"/>
    <property type="molecule type" value="Genomic_DNA"/>
</dbReference>
<dbReference type="PANTHER" id="PTHR10890">
    <property type="entry name" value="CYSTEINYL-TRNA SYNTHETASE"/>
    <property type="match status" value="1"/>
</dbReference>
<comment type="cofactor">
    <cofactor evidence="1">
        <name>Zn(2+)</name>
        <dbReference type="ChEBI" id="CHEBI:29105"/>
    </cofactor>
</comment>
<dbReference type="Proteomes" id="UP000283530">
    <property type="component" value="Unassembled WGS sequence"/>
</dbReference>
<comment type="caution">
    <text evidence="8">The sequence shown here is derived from an EMBL/GenBank/DDBJ whole genome shotgun (WGS) entry which is preliminary data.</text>
</comment>
<keyword evidence="4" id="KW-0547">Nucleotide-binding</keyword>
<dbReference type="SUPFAM" id="SSF47323">
    <property type="entry name" value="Anticodon-binding domain of a subclass of class I aminoacyl-tRNA synthetases"/>
    <property type="match status" value="1"/>
</dbReference>
<dbReference type="Gene3D" id="3.40.50.620">
    <property type="entry name" value="HUPs"/>
    <property type="match status" value="2"/>
</dbReference>
<dbReference type="GO" id="GO:0006423">
    <property type="term" value="P:cysteinyl-tRNA aminoacylation"/>
    <property type="evidence" value="ECO:0007669"/>
    <property type="project" value="TreeGrafter"/>
</dbReference>
<evidence type="ECO:0000256" key="2">
    <source>
        <dbReference type="ARBA" id="ARBA00022598"/>
    </source>
</evidence>
<dbReference type="GO" id="GO:0004817">
    <property type="term" value="F:cysteine-tRNA ligase activity"/>
    <property type="evidence" value="ECO:0007669"/>
    <property type="project" value="TreeGrafter"/>
</dbReference>
<gene>
    <name evidence="8" type="ORF">CKAN_02423300</name>
</gene>
<dbReference type="GO" id="GO:0005524">
    <property type="term" value="F:ATP binding"/>
    <property type="evidence" value="ECO:0007669"/>
    <property type="project" value="UniProtKB-KW"/>
</dbReference>
<proteinExistence type="predicted"/>
<organism evidence="8 9">
    <name type="scientific">Cinnamomum micranthum f. kanehirae</name>
    <dbReference type="NCBI Taxonomy" id="337451"/>
    <lineage>
        <taxon>Eukaryota</taxon>
        <taxon>Viridiplantae</taxon>
        <taxon>Streptophyta</taxon>
        <taxon>Embryophyta</taxon>
        <taxon>Tracheophyta</taxon>
        <taxon>Spermatophyta</taxon>
        <taxon>Magnoliopsida</taxon>
        <taxon>Magnoliidae</taxon>
        <taxon>Laurales</taxon>
        <taxon>Lauraceae</taxon>
        <taxon>Cinnamomum</taxon>
    </lineage>
</organism>
<feature type="domain" description="tRNA synthetases class I catalytic" evidence="7">
    <location>
        <begin position="80"/>
        <end position="161"/>
    </location>
</feature>
<evidence type="ECO:0000259" key="7">
    <source>
        <dbReference type="Pfam" id="PF01406"/>
    </source>
</evidence>
<evidence type="ECO:0000256" key="6">
    <source>
        <dbReference type="ARBA" id="ARBA00022840"/>
    </source>
</evidence>
<name>A0A443PVW8_9MAGN</name>
<keyword evidence="9" id="KW-1185">Reference proteome</keyword>
<dbReference type="GO" id="GO:0005737">
    <property type="term" value="C:cytoplasm"/>
    <property type="evidence" value="ECO:0007669"/>
    <property type="project" value="TreeGrafter"/>
</dbReference>
<dbReference type="OrthoDB" id="438179at2759"/>